<name>U3ARE5_9VIBR</name>
<dbReference type="eggNOG" id="ENOG5031N1V">
    <property type="taxonomic scope" value="Bacteria"/>
</dbReference>
<comment type="caution">
    <text evidence="2">The sequence shown here is derived from an EMBL/GenBank/DDBJ whole genome shotgun (WGS) entry which is preliminary data.</text>
</comment>
<dbReference type="EMBL" id="BATL01000041">
    <property type="protein sequence ID" value="GAD76305.1"/>
    <property type="molecule type" value="Genomic_DNA"/>
</dbReference>
<proteinExistence type="predicted"/>
<feature type="transmembrane region" description="Helical" evidence="1">
    <location>
        <begin position="7"/>
        <end position="24"/>
    </location>
</feature>
<organism evidence="2 3">
    <name type="scientific">Vibrio azureus NBRC 104587</name>
    <dbReference type="NCBI Taxonomy" id="1219077"/>
    <lineage>
        <taxon>Bacteria</taxon>
        <taxon>Pseudomonadati</taxon>
        <taxon>Pseudomonadota</taxon>
        <taxon>Gammaproteobacteria</taxon>
        <taxon>Vibrionales</taxon>
        <taxon>Vibrionaceae</taxon>
        <taxon>Vibrio</taxon>
    </lineage>
</organism>
<dbReference type="Proteomes" id="UP000016567">
    <property type="component" value="Unassembled WGS sequence"/>
</dbReference>
<reference evidence="2 3" key="1">
    <citation type="submission" date="2013-09" db="EMBL/GenBank/DDBJ databases">
        <title>Whole genome shotgun sequence of Vibrio azureus NBRC 104587.</title>
        <authorList>
            <person name="Isaki S."/>
            <person name="Hosoyama A."/>
            <person name="Numata M."/>
            <person name="Hashimoto M."/>
            <person name="Hosoyama Y."/>
            <person name="Tsuchikane K."/>
            <person name="Noguchi M."/>
            <person name="Hirakata S."/>
            <person name="Ichikawa N."/>
            <person name="Ohji S."/>
            <person name="Yamazoe A."/>
            <person name="Fujita N."/>
        </authorList>
    </citation>
    <scope>NUCLEOTIDE SEQUENCE [LARGE SCALE GENOMIC DNA]</scope>
    <source>
        <strain evidence="2 3">NBRC 104587</strain>
    </source>
</reference>
<protein>
    <submittedName>
        <fullName evidence="2">Uncharacterized protein</fullName>
    </submittedName>
</protein>
<evidence type="ECO:0000256" key="1">
    <source>
        <dbReference type="SAM" id="Phobius"/>
    </source>
</evidence>
<evidence type="ECO:0000313" key="2">
    <source>
        <dbReference type="EMBL" id="GAD76305.1"/>
    </source>
</evidence>
<gene>
    <name evidence="2" type="ORF">VAZ01S_041_00050</name>
</gene>
<dbReference type="AlphaFoldDB" id="U3ARE5"/>
<keyword evidence="1" id="KW-1133">Transmembrane helix</keyword>
<keyword evidence="3" id="KW-1185">Reference proteome</keyword>
<sequence length="236" mass="26852">MSKVFKVGLPLVVFIGALGLYYAVPSFFAKHSKTTPPFGASPDDRYITIKGLKPEDAKVKAYSTFYGGGELCKSFSWSAVDGKKRKGGKAILRIEHNFSQDESHYELRIPYTNFISNGCDMKQYDITVDAENAYDTVGFAELRIYPPRMESDKFISTKSLLEARNCKVEFFEFRKKWSGGFSCDYYIGGKIKKEGVFNAYDIRLDFSQFTDDTTIRYDITAGDNYRTEPKESKSIQ</sequence>
<dbReference type="RefSeq" id="WP_021710055.1">
    <property type="nucleotide sequence ID" value="NZ_BATL01000041.1"/>
</dbReference>
<evidence type="ECO:0000313" key="3">
    <source>
        <dbReference type="Proteomes" id="UP000016567"/>
    </source>
</evidence>
<keyword evidence="1" id="KW-0812">Transmembrane</keyword>
<keyword evidence="1" id="KW-0472">Membrane</keyword>
<accession>U3ARE5</accession>